<protein>
    <recommendedName>
        <fullName evidence="4">30S ribosomal protein S17e</fullName>
    </recommendedName>
</protein>
<dbReference type="GO" id="GO:0005829">
    <property type="term" value="C:cytosol"/>
    <property type="evidence" value="ECO:0007669"/>
    <property type="project" value="UniProtKB-ARBA"/>
</dbReference>
<evidence type="ECO:0000256" key="4">
    <source>
        <dbReference type="ARBA" id="ARBA00035394"/>
    </source>
</evidence>
<keyword evidence="3" id="KW-0687">Ribonucleoprotein</keyword>
<dbReference type="GO" id="GO:0006412">
    <property type="term" value="P:translation"/>
    <property type="evidence" value="ECO:0007669"/>
    <property type="project" value="InterPro"/>
</dbReference>
<dbReference type="GO" id="GO:1990904">
    <property type="term" value="C:ribonucleoprotein complex"/>
    <property type="evidence" value="ECO:0007669"/>
    <property type="project" value="UniProtKB-KW"/>
</dbReference>
<dbReference type="HOGENOM" id="CLU_176720_2_0_2"/>
<evidence type="ECO:0000256" key="1">
    <source>
        <dbReference type="ARBA" id="ARBA00010444"/>
    </source>
</evidence>
<dbReference type="STRING" id="1104324.P186_2280"/>
<dbReference type="GO" id="GO:0003735">
    <property type="term" value="F:structural constituent of ribosome"/>
    <property type="evidence" value="ECO:0007669"/>
    <property type="project" value="InterPro"/>
</dbReference>
<dbReference type="NCBIfam" id="NF002242">
    <property type="entry name" value="PRK01151.1"/>
    <property type="match status" value="1"/>
</dbReference>
<dbReference type="EMBL" id="CP003098">
    <property type="protein sequence ID" value="AET33672.1"/>
    <property type="molecule type" value="Genomic_DNA"/>
</dbReference>
<dbReference type="PANTHER" id="PTHR10732">
    <property type="entry name" value="40S RIBOSOMAL PROTEIN S17"/>
    <property type="match status" value="1"/>
</dbReference>
<evidence type="ECO:0000313" key="6">
    <source>
        <dbReference type="Proteomes" id="UP000005867"/>
    </source>
</evidence>
<name>G7VBQ5_9CREN</name>
<evidence type="ECO:0000256" key="2">
    <source>
        <dbReference type="ARBA" id="ARBA00022980"/>
    </source>
</evidence>
<dbReference type="SUPFAM" id="SSF116820">
    <property type="entry name" value="Rps17e-like"/>
    <property type="match status" value="1"/>
</dbReference>
<dbReference type="BioCyc" id="PSP1104324:GJSN-2231-MONOMER"/>
<dbReference type="Pfam" id="PF00833">
    <property type="entry name" value="Ribosomal_S17e"/>
    <property type="match status" value="1"/>
</dbReference>
<dbReference type="Gene3D" id="1.10.60.20">
    <property type="entry name" value="Ribosomal protein S17e-like"/>
    <property type="match status" value="1"/>
</dbReference>
<reference evidence="5 6" key="1">
    <citation type="journal article" date="2012" name="J. Bacteriol.">
        <title>Complete genome sequence of strain 1860, a crenarchaeon of the genus pyrobaculum able to grow with various electron acceptors.</title>
        <authorList>
            <person name="Mardanov A.V."/>
            <person name="Gumerov V.M."/>
            <person name="Slobodkina G.B."/>
            <person name="Beletsky A.V."/>
            <person name="Bonch-Osmolovskaya E.A."/>
            <person name="Ravin N.V."/>
            <person name="Skryabin K.G."/>
        </authorList>
    </citation>
    <scope>NUCLEOTIDE SEQUENCE [LARGE SCALE GENOMIC DNA]</scope>
    <source>
        <strain evidence="5 6">1860</strain>
    </source>
</reference>
<dbReference type="InterPro" id="IPR001210">
    <property type="entry name" value="Ribosomal_eS17"/>
</dbReference>
<dbReference type="PROSITE" id="PS00712">
    <property type="entry name" value="RIBOSOMAL_S17E"/>
    <property type="match status" value="1"/>
</dbReference>
<proteinExistence type="inferred from homology"/>
<dbReference type="GO" id="GO:0005840">
    <property type="term" value="C:ribosome"/>
    <property type="evidence" value="ECO:0007669"/>
    <property type="project" value="UniProtKB-KW"/>
</dbReference>
<dbReference type="PANTHER" id="PTHR10732:SF0">
    <property type="entry name" value="40S RIBOSOMAL PROTEIN S17"/>
    <property type="match status" value="1"/>
</dbReference>
<keyword evidence="6" id="KW-1185">Reference proteome</keyword>
<dbReference type="InterPro" id="IPR036401">
    <property type="entry name" value="Ribosomal_eS17_sf"/>
</dbReference>
<evidence type="ECO:0000313" key="5">
    <source>
        <dbReference type="EMBL" id="AET33672.1"/>
    </source>
</evidence>
<keyword evidence="2 5" id="KW-0689">Ribosomal protein</keyword>
<dbReference type="Proteomes" id="UP000005867">
    <property type="component" value="Chromosome"/>
</dbReference>
<dbReference type="KEGG" id="pyr:P186_2280"/>
<organism evidence="5 6">
    <name type="scientific">Pyrobaculum ferrireducens</name>
    <dbReference type="NCBI Taxonomy" id="1104324"/>
    <lineage>
        <taxon>Archaea</taxon>
        <taxon>Thermoproteota</taxon>
        <taxon>Thermoprotei</taxon>
        <taxon>Thermoproteales</taxon>
        <taxon>Thermoproteaceae</taxon>
        <taxon>Pyrobaculum</taxon>
    </lineage>
</organism>
<gene>
    <name evidence="5" type="ORF">P186_2280</name>
</gene>
<comment type="similarity">
    <text evidence="1">Belongs to the eukaryotic ribosomal protein eS17 family.</text>
</comment>
<dbReference type="InterPro" id="IPR018273">
    <property type="entry name" value="Ribosomal_eS17_CS"/>
</dbReference>
<accession>G7VBQ5</accession>
<evidence type="ECO:0000256" key="3">
    <source>
        <dbReference type="ARBA" id="ARBA00023274"/>
    </source>
</evidence>
<sequence>MYPDKFTDKFDENKKAVAELAEIPSKTVRNRVAGYITRLVKRRKAQEKAESSA</sequence>
<dbReference type="eggNOG" id="arCOG01885">
    <property type="taxonomic scope" value="Archaea"/>
</dbReference>
<dbReference type="AlphaFoldDB" id="G7VBQ5"/>